<dbReference type="HOGENOM" id="CLU_050192_1_0_10"/>
<keyword evidence="1" id="KW-0472">Membrane</keyword>
<feature type="transmembrane region" description="Helical" evidence="1">
    <location>
        <begin position="89"/>
        <end position="107"/>
    </location>
</feature>
<proteinExistence type="predicted"/>
<keyword evidence="1" id="KW-0812">Transmembrane</keyword>
<dbReference type="Pfam" id="PF16344">
    <property type="entry name" value="FecR_C"/>
    <property type="match status" value="1"/>
</dbReference>
<dbReference type="STRING" id="714943.Mucpa_4041"/>
<dbReference type="Gene3D" id="2.60.120.1440">
    <property type="match status" value="1"/>
</dbReference>
<evidence type="ECO:0000313" key="5">
    <source>
        <dbReference type="Proteomes" id="UP000002774"/>
    </source>
</evidence>
<evidence type="ECO:0000256" key="1">
    <source>
        <dbReference type="SAM" id="Phobius"/>
    </source>
</evidence>
<name>H1Y4T8_9SPHI</name>
<dbReference type="InterPro" id="IPR006860">
    <property type="entry name" value="FecR"/>
</dbReference>
<reference evidence="4" key="1">
    <citation type="submission" date="2011-09" db="EMBL/GenBank/DDBJ databases">
        <title>The permanent draft genome of Mucilaginibacter paludis DSM 18603.</title>
        <authorList>
            <consortium name="US DOE Joint Genome Institute (JGI-PGF)"/>
            <person name="Lucas S."/>
            <person name="Han J."/>
            <person name="Lapidus A."/>
            <person name="Bruce D."/>
            <person name="Goodwin L."/>
            <person name="Pitluck S."/>
            <person name="Peters L."/>
            <person name="Kyrpides N."/>
            <person name="Mavromatis K."/>
            <person name="Ivanova N."/>
            <person name="Mikhailova N."/>
            <person name="Held B."/>
            <person name="Detter J.C."/>
            <person name="Tapia R."/>
            <person name="Han C."/>
            <person name="Land M."/>
            <person name="Hauser L."/>
            <person name="Markowitz V."/>
            <person name="Cheng J.-F."/>
            <person name="Hugenholtz P."/>
            <person name="Woyke T."/>
            <person name="Wu D."/>
            <person name="Tindall B."/>
            <person name="Brambilla E."/>
            <person name="Klenk H.-P."/>
            <person name="Eisen J.A."/>
        </authorList>
    </citation>
    <scope>NUCLEOTIDE SEQUENCE [LARGE SCALE GENOMIC DNA]</scope>
    <source>
        <strain evidence="4">DSM 18603</strain>
    </source>
</reference>
<dbReference type="AlphaFoldDB" id="H1Y4T8"/>
<dbReference type="EMBL" id="CM001403">
    <property type="protein sequence ID" value="EHQ28132.1"/>
    <property type="molecule type" value="Genomic_DNA"/>
</dbReference>
<evidence type="ECO:0000259" key="3">
    <source>
        <dbReference type="Pfam" id="PF16344"/>
    </source>
</evidence>
<dbReference type="PANTHER" id="PTHR30273:SF2">
    <property type="entry name" value="PROTEIN FECR"/>
    <property type="match status" value="1"/>
</dbReference>
<dbReference type="PANTHER" id="PTHR30273">
    <property type="entry name" value="PERIPLASMIC SIGNAL SENSOR AND SIGMA FACTOR ACTIVATOR FECR-RELATED"/>
    <property type="match status" value="1"/>
</dbReference>
<dbReference type="eggNOG" id="COG3712">
    <property type="taxonomic scope" value="Bacteria"/>
</dbReference>
<gene>
    <name evidence="4" type="ORF">Mucpa_4041</name>
</gene>
<dbReference type="RefSeq" id="WP_008508878.1">
    <property type="nucleotide sequence ID" value="NZ_CM001403.1"/>
</dbReference>
<dbReference type="FunFam" id="2.60.120.1440:FF:000001">
    <property type="entry name" value="Putative anti-sigma factor"/>
    <property type="match status" value="1"/>
</dbReference>
<evidence type="ECO:0000313" key="4">
    <source>
        <dbReference type="EMBL" id="EHQ28132.1"/>
    </source>
</evidence>
<keyword evidence="1" id="KW-1133">Transmembrane helix</keyword>
<protein>
    <submittedName>
        <fullName evidence="4">Anti-FecI sigma factor, FecR</fullName>
    </submittedName>
</protein>
<dbReference type="Gene3D" id="3.55.50.30">
    <property type="match status" value="1"/>
</dbReference>
<sequence length="393" mass="43987">MKDTDKKLLQLLNKRELSIDDKRWLLDYIENTDQKELLQILNLEFNSHIHDPKEVDVDFPDQILAEIYSKAGIQAPDKPKIKHLWAKRLAVASTFAGLFLAVYFGFLNGKKNTSPKYSALATHVFKNDIKPGCDKAILTLSNGKKIILDSARNGVIASQGSSVVIKSKNGALVYNPATQNQHELVFNTIATPRGGRYQVALPDGSQAWLNAASSIRFPTSFNGKERVVEITGEAYFEVAKNKEKPFIVKVNNSEIRVLGTHFNVNAYADEATIKTTLLEGAVQFTAGSSHCLLKPGQQSELNKNGQIKVIPDADMESALAWKNGMLHFEDVDISFVMRQLSRWYDIDVVYHNKTSDHFFVDLTARSKLSDVLKMMELTGRIKFDIQGKTVVVN</sequence>
<feature type="domain" description="FecR protein" evidence="2">
    <location>
        <begin position="188"/>
        <end position="283"/>
    </location>
</feature>
<dbReference type="Pfam" id="PF04773">
    <property type="entry name" value="FecR"/>
    <property type="match status" value="1"/>
</dbReference>
<feature type="domain" description="Protein FecR C-terminal" evidence="3">
    <location>
        <begin position="326"/>
        <end position="392"/>
    </location>
</feature>
<evidence type="ECO:0000259" key="2">
    <source>
        <dbReference type="Pfam" id="PF04773"/>
    </source>
</evidence>
<dbReference type="InterPro" id="IPR032508">
    <property type="entry name" value="FecR_C"/>
</dbReference>
<accession>H1Y4T8</accession>
<dbReference type="OrthoDB" id="1099963at2"/>
<dbReference type="Proteomes" id="UP000002774">
    <property type="component" value="Chromosome"/>
</dbReference>
<organism evidence="4 5">
    <name type="scientific">Mucilaginibacter paludis DSM 18603</name>
    <dbReference type="NCBI Taxonomy" id="714943"/>
    <lineage>
        <taxon>Bacteria</taxon>
        <taxon>Pseudomonadati</taxon>
        <taxon>Bacteroidota</taxon>
        <taxon>Sphingobacteriia</taxon>
        <taxon>Sphingobacteriales</taxon>
        <taxon>Sphingobacteriaceae</taxon>
        <taxon>Mucilaginibacter</taxon>
    </lineage>
</organism>
<keyword evidence="5" id="KW-1185">Reference proteome</keyword>
<dbReference type="InterPro" id="IPR012373">
    <property type="entry name" value="Ferrdict_sens_TM"/>
</dbReference>
<dbReference type="GO" id="GO:0016989">
    <property type="term" value="F:sigma factor antagonist activity"/>
    <property type="evidence" value="ECO:0007669"/>
    <property type="project" value="TreeGrafter"/>
</dbReference>